<evidence type="ECO:0000313" key="3">
    <source>
        <dbReference type="Proteomes" id="UP001566331"/>
    </source>
</evidence>
<keyword evidence="1" id="KW-0175">Coiled coil</keyword>
<evidence type="ECO:0000256" key="1">
    <source>
        <dbReference type="SAM" id="Coils"/>
    </source>
</evidence>
<dbReference type="Proteomes" id="UP001566331">
    <property type="component" value="Unassembled WGS sequence"/>
</dbReference>
<sequence length="479" mass="51854">MFIVDKGGRLGNFGSRRTHMRGRASLATSIALLAIATAPAFGANPEGAEVRASLRAEIEALKSRLAALEARLEASESVTTAAPVTAATPIEPAQPSTTALAPVAPNARPDTEIEIYGYAQIDAIQDFGRMHPGWEDSLRPTRIPTVDGRYGGDGKYIASVRQSRLGIQATRPIGNRDLHVKLEADLYGVGADEGKTTLHLRHAYGQYGQWLAGQTNSLFMDGDVFPNTIDYWGPNGMAYLRTAQIRWTPLSGPNSFSVAIEDTGDDIDTGRFGREFPAFGAAAEGHDDWPDLTAQFRMDRDWGHFQAAGILRKVGFDTAGTVDNAPKGDDIGWGLNLSTNLRFGGKDRLILSVLGGKGIASYMNDGGNDLIPDDSAPGRIPDAVAMPLWAAVLYYDHWWNNRWSSSAGYSFTQVDNSNNQNADAFKKGEYASVNLLHYPTDSLLVGAEFLWGRRTDNGGASGTDSRLQVSVKYDFSSKD</sequence>
<keyword evidence="3" id="KW-1185">Reference proteome</keyword>
<dbReference type="SUPFAM" id="SSF56935">
    <property type="entry name" value="Porins"/>
    <property type="match status" value="1"/>
</dbReference>
<dbReference type="RefSeq" id="WP_370563789.1">
    <property type="nucleotide sequence ID" value="NZ_JBFWIB010000005.1"/>
</dbReference>
<organism evidence="2 3">
    <name type="scientific">Luteimonas salinilitoris</name>
    <dbReference type="NCBI Taxonomy" id="3237697"/>
    <lineage>
        <taxon>Bacteria</taxon>
        <taxon>Pseudomonadati</taxon>
        <taxon>Pseudomonadota</taxon>
        <taxon>Gammaproteobacteria</taxon>
        <taxon>Lysobacterales</taxon>
        <taxon>Lysobacteraceae</taxon>
        <taxon>Luteimonas</taxon>
    </lineage>
</organism>
<dbReference type="InterPro" id="IPR045748">
    <property type="entry name" value="DcaP"/>
</dbReference>
<evidence type="ECO:0000313" key="2">
    <source>
        <dbReference type="EMBL" id="MEZ0475583.1"/>
    </source>
</evidence>
<accession>A0ABV4HSK9</accession>
<gene>
    <name evidence="2" type="ORF">AB6713_13320</name>
</gene>
<dbReference type="EMBL" id="JBFWIC010000018">
    <property type="protein sequence ID" value="MEZ0475583.1"/>
    <property type="molecule type" value="Genomic_DNA"/>
</dbReference>
<comment type="caution">
    <text evidence="2">The sequence shown here is derived from an EMBL/GenBank/DDBJ whole genome shotgun (WGS) entry which is preliminary data.</text>
</comment>
<feature type="coiled-coil region" evidence="1">
    <location>
        <begin position="51"/>
        <end position="78"/>
    </location>
</feature>
<dbReference type="Pfam" id="PF19577">
    <property type="entry name" value="DcaP"/>
    <property type="match status" value="1"/>
</dbReference>
<proteinExistence type="predicted"/>
<protein>
    <submittedName>
        <fullName evidence="2">DcaP family trimeric outer membrane transporter</fullName>
    </submittedName>
</protein>
<name>A0ABV4HSK9_9GAMM</name>
<reference evidence="2 3" key="1">
    <citation type="submission" date="2024-07" db="EMBL/GenBank/DDBJ databases">
        <title>Luteimonas salilacus sp. nov., isolated from the shore soil of Salt Lake in Tibet of China.</title>
        <authorList>
            <person name="Zhang X."/>
            <person name="Li A."/>
        </authorList>
    </citation>
    <scope>NUCLEOTIDE SEQUENCE [LARGE SCALE GENOMIC DNA]</scope>
    <source>
        <strain evidence="2 3">B3-2-R+30</strain>
    </source>
</reference>